<dbReference type="OMA" id="IDYVENM"/>
<dbReference type="InterPro" id="IPR017451">
    <property type="entry name" value="F-box-assoc_interact_dom"/>
</dbReference>
<protein>
    <recommendedName>
        <fullName evidence="1">F-box associated beta-propeller type 3 domain-containing protein</fullName>
    </recommendedName>
</protein>
<reference evidence="2 3" key="1">
    <citation type="journal article" date="2011" name="Nat. Genet.">
        <title>The genome of the mesopolyploid crop species Brassica rapa.</title>
        <authorList>
            <consortium name="Brassica rapa Genome Sequencing Project Consortium"/>
            <person name="Wang X."/>
            <person name="Wang H."/>
            <person name="Wang J."/>
            <person name="Sun R."/>
            <person name="Wu J."/>
            <person name="Liu S."/>
            <person name="Bai Y."/>
            <person name="Mun J.H."/>
            <person name="Bancroft I."/>
            <person name="Cheng F."/>
            <person name="Huang S."/>
            <person name="Li X."/>
            <person name="Hua W."/>
            <person name="Wang J."/>
            <person name="Wang X."/>
            <person name="Freeling M."/>
            <person name="Pires J.C."/>
            <person name="Paterson A.H."/>
            <person name="Chalhoub B."/>
            <person name="Wang B."/>
            <person name="Hayward A."/>
            <person name="Sharpe A.G."/>
            <person name="Park B.S."/>
            <person name="Weisshaar B."/>
            <person name="Liu B."/>
            <person name="Li B."/>
            <person name="Liu B."/>
            <person name="Tong C."/>
            <person name="Song C."/>
            <person name="Duran C."/>
            <person name="Peng C."/>
            <person name="Geng C."/>
            <person name="Koh C."/>
            <person name="Lin C."/>
            <person name="Edwards D."/>
            <person name="Mu D."/>
            <person name="Shen D."/>
            <person name="Soumpourou E."/>
            <person name="Li F."/>
            <person name="Fraser F."/>
            <person name="Conant G."/>
            <person name="Lassalle G."/>
            <person name="King G.J."/>
            <person name="Bonnema G."/>
            <person name="Tang H."/>
            <person name="Wang H."/>
            <person name="Belcram H."/>
            <person name="Zhou H."/>
            <person name="Hirakawa H."/>
            <person name="Abe H."/>
            <person name="Guo H."/>
            <person name="Wang H."/>
            <person name="Jin H."/>
            <person name="Parkin I.A."/>
            <person name="Batley J."/>
            <person name="Kim J.S."/>
            <person name="Just J."/>
            <person name="Li J."/>
            <person name="Xu J."/>
            <person name="Deng J."/>
            <person name="Kim J.A."/>
            <person name="Li J."/>
            <person name="Yu J."/>
            <person name="Meng J."/>
            <person name="Wang J."/>
            <person name="Min J."/>
            <person name="Poulain J."/>
            <person name="Wang J."/>
            <person name="Hatakeyama K."/>
            <person name="Wu K."/>
            <person name="Wang L."/>
            <person name="Fang L."/>
            <person name="Trick M."/>
            <person name="Links M.G."/>
            <person name="Zhao M."/>
            <person name="Jin M."/>
            <person name="Ramchiary N."/>
            <person name="Drou N."/>
            <person name="Berkman P.J."/>
            <person name="Cai Q."/>
            <person name="Huang Q."/>
            <person name="Li R."/>
            <person name="Tabata S."/>
            <person name="Cheng S."/>
            <person name="Zhang S."/>
            <person name="Zhang S."/>
            <person name="Huang S."/>
            <person name="Sato S."/>
            <person name="Sun S."/>
            <person name="Kwon S.J."/>
            <person name="Choi S.R."/>
            <person name="Lee T.H."/>
            <person name="Fan W."/>
            <person name="Zhao X."/>
            <person name="Tan X."/>
            <person name="Xu X."/>
            <person name="Wang Y."/>
            <person name="Qiu Y."/>
            <person name="Yin Y."/>
            <person name="Li Y."/>
            <person name="Du Y."/>
            <person name="Liao Y."/>
            <person name="Lim Y."/>
            <person name="Narusaka Y."/>
            <person name="Wang Y."/>
            <person name="Wang Z."/>
            <person name="Li Z."/>
            <person name="Wang Z."/>
            <person name="Xiong Z."/>
            <person name="Zhang Z."/>
        </authorList>
    </citation>
    <scope>NUCLEOTIDE SEQUENCE [LARGE SCALE GENOMIC DNA]</scope>
    <source>
        <strain evidence="2 3">cv. Chiifu-401-42</strain>
    </source>
</reference>
<evidence type="ECO:0000259" key="1">
    <source>
        <dbReference type="Pfam" id="PF08268"/>
    </source>
</evidence>
<reference evidence="2 3" key="2">
    <citation type="journal article" date="2018" name="Hortic Res">
        <title>Improved Brassica rapa reference genome by single-molecule sequencing and chromosome conformation capture technologies.</title>
        <authorList>
            <person name="Zhang L."/>
            <person name="Cai X."/>
            <person name="Wu J."/>
            <person name="Liu M."/>
            <person name="Grob S."/>
            <person name="Cheng F."/>
            <person name="Liang J."/>
            <person name="Cai C."/>
            <person name="Liu Z."/>
            <person name="Liu B."/>
            <person name="Wang F."/>
            <person name="Li S."/>
            <person name="Liu F."/>
            <person name="Li X."/>
            <person name="Cheng L."/>
            <person name="Yang W."/>
            <person name="Li M.H."/>
            <person name="Grossniklaus U."/>
            <person name="Zheng H."/>
            <person name="Wang X."/>
        </authorList>
    </citation>
    <scope>NUCLEOTIDE SEQUENCE [LARGE SCALE GENOMIC DNA]</scope>
    <source>
        <strain evidence="2 3">cv. Chiifu-401-42</strain>
    </source>
</reference>
<dbReference type="Proteomes" id="UP000011750">
    <property type="component" value="Chromosome A01"/>
</dbReference>
<dbReference type="Pfam" id="PF08268">
    <property type="entry name" value="FBA_3"/>
    <property type="match status" value="1"/>
</dbReference>
<dbReference type="EnsemblPlants" id="Bra013626.1">
    <property type="protein sequence ID" value="Bra013626.1-P"/>
    <property type="gene ID" value="Bra013626"/>
</dbReference>
<reference evidence="2" key="3">
    <citation type="submission" date="2023-03" db="UniProtKB">
        <authorList>
            <consortium name="EnsemblPlants"/>
        </authorList>
    </citation>
    <scope>IDENTIFICATION</scope>
    <source>
        <strain evidence="2">cv. Chiifu-401-42</strain>
    </source>
</reference>
<dbReference type="NCBIfam" id="TIGR01640">
    <property type="entry name" value="F_box_assoc_1"/>
    <property type="match status" value="1"/>
</dbReference>
<dbReference type="PANTHER" id="PTHR31111:SF94">
    <property type="entry name" value="E3 UBIQUITIN-PROTEIN LIGASE SGIP1"/>
    <property type="match status" value="1"/>
</dbReference>
<feature type="domain" description="F-box associated beta-propeller type 3" evidence="1">
    <location>
        <begin position="10"/>
        <end position="155"/>
    </location>
</feature>
<dbReference type="HOGENOM" id="CLU_027176_9_2_1"/>
<dbReference type="AlphaFoldDB" id="M4DAW6"/>
<evidence type="ECO:0000313" key="3">
    <source>
        <dbReference type="Proteomes" id="UP000011750"/>
    </source>
</evidence>
<name>M4DAW6_BRACM</name>
<dbReference type="InParanoid" id="M4DAW6"/>
<organism evidence="2 3">
    <name type="scientific">Brassica campestris</name>
    <name type="common">Field mustard</name>
    <dbReference type="NCBI Taxonomy" id="3711"/>
    <lineage>
        <taxon>Eukaryota</taxon>
        <taxon>Viridiplantae</taxon>
        <taxon>Streptophyta</taxon>
        <taxon>Embryophyta</taxon>
        <taxon>Tracheophyta</taxon>
        <taxon>Spermatophyta</taxon>
        <taxon>Magnoliopsida</taxon>
        <taxon>eudicotyledons</taxon>
        <taxon>Gunneridae</taxon>
        <taxon>Pentapetalae</taxon>
        <taxon>rosids</taxon>
        <taxon>malvids</taxon>
        <taxon>Brassicales</taxon>
        <taxon>Brassicaceae</taxon>
        <taxon>Brassiceae</taxon>
        <taxon>Brassica</taxon>
    </lineage>
</organism>
<sequence>MVLCTSGYSQCSWVIFYFDVRSEKFCLINNDVDIPPGIADHTNSLTLLNYKGKLGIMKLREREVVLWHLEDATSHKWSKHIYVLNPLGESIVTGNKFVGMTSTGELVWSSYSSHGLSNHFHVFFYNLERNTFTRVNIKGFRHHSVRRIHTFIDYVENMKFM</sequence>
<keyword evidence="3" id="KW-1185">Reference proteome</keyword>
<accession>M4DAW6</accession>
<dbReference type="Gramene" id="Bra013626.1">
    <property type="protein sequence ID" value="Bra013626.1-P"/>
    <property type="gene ID" value="Bra013626"/>
</dbReference>
<evidence type="ECO:0000313" key="2">
    <source>
        <dbReference type="EnsemblPlants" id="Bra013626.1-P"/>
    </source>
</evidence>
<dbReference type="InterPro" id="IPR013187">
    <property type="entry name" value="F-box-assoc_dom_typ3"/>
</dbReference>
<proteinExistence type="predicted"/>
<dbReference type="PANTHER" id="PTHR31111">
    <property type="entry name" value="BNAA05G37150D PROTEIN-RELATED"/>
    <property type="match status" value="1"/>
</dbReference>